<dbReference type="PANTHER" id="PTHR12372">
    <property type="entry name" value="PECANEX"/>
    <property type="match status" value="1"/>
</dbReference>
<sequence length="165" mass="18293">MEALQSHFLFLTLCLSFPDIPQTGGGKLSIQCVPLGIDQKDILKSDLIICSVAAILSFAVSASTVFLSLRPFLSIVLFALAGAVGFVTHYLLPQLRKHHPWMWISHPVLKNKEYQQQEVRACSFTLLSARWEDRMQFARGPQTALAIVPPKDHITTLGPVELNAP</sequence>
<feature type="transmembrane region" description="Helical" evidence="1">
    <location>
        <begin position="47"/>
        <end position="66"/>
    </location>
</feature>
<evidence type="ECO:0000313" key="3">
    <source>
        <dbReference type="Proteomes" id="UP001159641"/>
    </source>
</evidence>
<reference evidence="2 3" key="1">
    <citation type="submission" date="2022-11" db="EMBL/GenBank/DDBJ databases">
        <title>Whole genome sequence of Eschrichtius robustus ER-17-0199.</title>
        <authorList>
            <person name="Bruniche-Olsen A."/>
            <person name="Black A.N."/>
            <person name="Fields C.J."/>
            <person name="Walden K."/>
            <person name="Dewoody J.A."/>
        </authorList>
    </citation>
    <scope>NUCLEOTIDE SEQUENCE [LARGE SCALE GENOMIC DNA]</scope>
    <source>
        <strain evidence="2">ER-17-0199</strain>
        <tissue evidence="2">Blubber</tissue>
    </source>
</reference>
<dbReference type="PANTHER" id="PTHR12372:SF5">
    <property type="entry name" value="PECANEX-LIKE PROTEIN 2"/>
    <property type="match status" value="1"/>
</dbReference>
<gene>
    <name evidence="2" type="ORF">J1605_019110</name>
</gene>
<comment type="caution">
    <text evidence="2">The sequence shown here is derived from an EMBL/GenBank/DDBJ whole genome shotgun (WGS) entry which is preliminary data.</text>
</comment>
<dbReference type="InterPro" id="IPR039797">
    <property type="entry name" value="Pecanex"/>
</dbReference>
<comment type="subcellular location">
    <subcellularLocation>
        <location evidence="1">Membrane</location>
        <topology evidence="1">Multi-pass membrane protein</topology>
    </subcellularLocation>
</comment>
<evidence type="ECO:0000256" key="1">
    <source>
        <dbReference type="RuleBase" id="RU367089"/>
    </source>
</evidence>
<evidence type="ECO:0000313" key="2">
    <source>
        <dbReference type="EMBL" id="KAJ8794118.1"/>
    </source>
</evidence>
<keyword evidence="3" id="KW-1185">Reference proteome</keyword>
<keyword evidence="1" id="KW-0812">Transmembrane</keyword>
<proteinExistence type="inferred from homology"/>
<comment type="caution">
    <text evidence="1">Lacks conserved residue(s) required for the propagation of feature annotation.</text>
</comment>
<feature type="transmembrane region" description="Helical" evidence="1">
    <location>
        <begin position="72"/>
        <end position="92"/>
    </location>
</feature>
<dbReference type="GO" id="GO:0016020">
    <property type="term" value="C:membrane"/>
    <property type="evidence" value="ECO:0007669"/>
    <property type="project" value="UniProtKB-SubCell"/>
</dbReference>
<comment type="similarity">
    <text evidence="1">Belongs to the pecanex family.</text>
</comment>
<dbReference type="Proteomes" id="UP001159641">
    <property type="component" value="Unassembled WGS sequence"/>
</dbReference>
<name>A0AB34HPG3_ESCRO</name>
<organism evidence="2 3">
    <name type="scientific">Eschrichtius robustus</name>
    <name type="common">California gray whale</name>
    <name type="synonym">Eschrichtius gibbosus</name>
    <dbReference type="NCBI Taxonomy" id="9764"/>
    <lineage>
        <taxon>Eukaryota</taxon>
        <taxon>Metazoa</taxon>
        <taxon>Chordata</taxon>
        <taxon>Craniata</taxon>
        <taxon>Vertebrata</taxon>
        <taxon>Euteleostomi</taxon>
        <taxon>Mammalia</taxon>
        <taxon>Eutheria</taxon>
        <taxon>Laurasiatheria</taxon>
        <taxon>Artiodactyla</taxon>
        <taxon>Whippomorpha</taxon>
        <taxon>Cetacea</taxon>
        <taxon>Mysticeti</taxon>
        <taxon>Eschrichtiidae</taxon>
        <taxon>Eschrichtius</taxon>
    </lineage>
</organism>
<keyword evidence="1" id="KW-0472">Membrane</keyword>
<dbReference type="EMBL" id="JAIQCJ010000888">
    <property type="protein sequence ID" value="KAJ8794118.1"/>
    <property type="molecule type" value="Genomic_DNA"/>
</dbReference>
<protein>
    <recommendedName>
        <fullName evidence="1">Pecanex-like protein</fullName>
    </recommendedName>
</protein>
<dbReference type="AlphaFoldDB" id="A0AB34HPG3"/>
<keyword evidence="1" id="KW-1133">Transmembrane helix</keyword>
<accession>A0AB34HPG3</accession>